<gene>
    <name evidence="3" type="ORF">VDBG_04658</name>
</gene>
<dbReference type="InterPro" id="IPR036812">
    <property type="entry name" value="NAD(P)_OxRdtase_dom_sf"/>
</dbReference>
<dbReference type="eggNOG" id="KOG1575">
    <property type="taxonomic scope" value="Eukaryota"/>
</dbReference>
<dbReference type="PANTHER" id="PTHR43364:SF15">
    <property type="entry name" value="ARYL-ALCOHOL DEHYDROGENASE AAD16-RELATED"/>
    <property type="match status" value="1"/>
</dbReference>
<evidence type="ECO:0000313" key="3">
    <source>
        <dbReference type="EMBL" id="EEY18549.1"/>
    </source>
</evidence>
<dbReference type="InterPro" id="IPR023210">
    <property type="entry name" value="NADP_OxRdtase_dom"/>
</dbReference>
<name>C9SHX6_VERA1</name>
<accession>C9SHX6</accession>
<dbReference type="AlphaFoldDB" id="C9SHX6"/>
<dbReference type="Proteomes" id="UP000008698">
    <property type="component" value="Unassembled WGS sequence"/>
</dbReference>
<dbReference type="EMBL" id="DS985218">
    <property type="protein sequence ID" value="EEY18549.1"/>
    <property type="molecule type" value="Genomic_DNA"/>
</dbReference>
<organism evidence="4">
    <name type="scientific">Verticillium alfalfae (strain VaMs.102 / ATCC MYA-4576 / FGSC 10136)</name>
    <name type="common">Verticillium wilt of alfalfa</name>
    <name type="synonym">Verticillium albo-atrum</name>
    <dbReference type="NCBI Taxonomy" id="526221"/>
    <lineage>
        <taxon>Eukaryota</taxon>
        <taxon>Fungi</taxon>
        <taxon>Dikarya</taxon>
        <taxon>Ascomycota</taxon>
        <taxon>Pezizomycotina</taxon>
        <taxon>Sordariomycetes</taxon>
        <taxon>Hypocreomycetidae</taxon>
        <taxon>Glomerellales</taxon>
        <taxon>Plectosphaerellaceae</taxon>
        <taxon>Verticillium</taxon>
    </lineage>
</organism>
<dbReference type="HOGENOM" id="CLU_824391_0_0_1"/>
<dbReference type="RefSeq" id="XP_003005052.1">
    <property type="nucleotide sequence ID" value="XM_003005006.1"/>
</dbReference>
<dbReference type="Pfam" id="PF00248">
    <property type="entry name" value="Aldo_ket_red"/>
    <property type="match status" value="1"/>
</dbReference>
<evidence type="ECO:0000313" key="4">
    <source>
        <dbReference type="Proteomes" id="UP000008698"/>
    </source>
</evidence>
<dbReference type="InterPro" id="IPR050523">
    <property type="entry name" value="AKR_Detox_Biosynth"/>
</dbReference>
<dbReference type="GeneID" id="9530269"/>
<feature type="domain" description="NADP-dependent oxidoreductase" evidence="2">
    <location>
        <begin position="125"/>
        <end position="327"/>
    </location>
</feature>
<dbReference type="KEGG" id="val:VDBG_04658"/>
<sequence>MVYLNLAGIQLCGDVSNLELVVKLQLKGKAWHMLVTTNSDIWQLLRDYLSNTTGRLLTIANPLSTRPNILRTPGQRFKISFQTLLESPVNTEQHGIKNTDSYLRIRPDVDQNAVHQGSTSSTPSNKSIERLGTYIDVLQIHRLDRDVEPEEIMKALNDVVESGKVRYIGASTMATWEFQRLQNVAEKHGWHKFISMQGLYNLLTREDEREMIPFCKATGVGLMPWSPLSAGMLTHAWTDRSDPREKSDVFLKALFRGREEAADEAIVGRVEELSKKKGISMAQIAIAWVLSKGTSPICGLESKERIDQAIEALTVELTEDEINFLEEPYLPKPAFFA</sequence>
<dbReference type="Gene3D" id="3.20.20.100">
    <property type="entry name" value="NADP-dependent oxidoreductase domain"/>
    <property type="match status" value="1"/>
</dbReference>
<keyword evidence="4" id="KW-1185">Reference proteome</keyword>
<dbReference type="PANTHER" id="PTHR43364">
    <property type="entry name" value="NADH-SPECIFIC METHYLGLYOXAL REDUCTASE-RELATED"/>
    <property type="match status" value="1"/>
</dbReference>
<dbReference type="GO" id="GO:0016491">
    <property type="term" value="F:oxidoreductase activity"/>
    <property type="evidence" value="ECO:0007669"/>
    <property type="project" value="UniProtKB-KW"/>
</dbReference>
<evidence type="ECO:0000259" key="2">
    <source>
        <dbReference type="Pfam" id="PF00248"/>
    </source>
</evidence>
<reference evidence="4" key="1">
    <citation type="journal article" date="2011" name="PLoS Pathog.">
        <title>Comparative genomics yields insights into niche adaptation of plant vascular wilt pathogens.</title>
        <authorList>
            <person name="Klosterman S.J."/>
            <person name="Subbarao K.V."/>
            <person name="Kang S."/>
            <person name="Veronese P."/>
            <person name="Gold S.E."/>
            <person name="Thomma B.P.H.J."/>
            <person name="Chen Z."/>
            <person name="Henrissat B."/>
            <person name="Lee Y.-H."/>
            <person name="Park J."/>
            <person name="Garcia-Pedrajas M.D."/>
            <person name="Barbara D.J."/>
            <person name="Anchieta A."/>
            <person name="de Jonge R."/>
            <person name="Santhanam P."/>
            <person name="Maruthachalam K."/>
            <person name="Atallah Z."/>
            <person name="Amyotte S.G."/>
            <person name="Paz Z."/>
            <person name="Inderbitzin P."/>
            <person name="Hayes R.J."/>
            <person name="Heiman D.I."/>
            <person name="Young S."/>
            <person name="Zeng Q."/>
            <person name="Engels R."/>
            <person name="Galagan J."/>
            <person name="Cuomo C.A."/>
            <person name="Dobinson K.F."/>
            <person name="Ma L.-J."/>
        </authorList>
    </citation>
    <scope>NUCLEOTIDE SEQUENCE [LARGE SCALE GENOMIC DNA]</scope>
    <source>
        <strain evidence="4">VaMs.102 / ATCC MYA-4576 / FGSC 10136</strain>
    </source>
</reference>
<dbReference type="STRING" id="526221.C9SHX6"/>
<dbReference type="SUPFAM" id="SSF51430">
    <property type="entry name" value="NAD(P)-linked oxidoreductase"/>
    <property type="match status" value="1"/>
</dbReference>
<keyword evidence="1" id="KW-0560">Oxidoreductase</keyword>
<evidence type="ECO:0000256" key="1">
    <source>
        <dbReference type="ARBA" id="ARBA00023002"/>
    </source>
</evidence>
<proteinExistence type="predicted"/>
<protein>
    <submittedName>
        <fullName evidence="3">Norsolorinic acid reductase</fullName>
    </submittedName>
</protein>
<dbReference type="OrthoDB" id="1720422at2759"/>